<dbReference type="STRING" id="546364.SAMN04489730_1404"/>
<name>A0A1K1Q614_9PSEU</name>
<proteinExistence type="predicted"/>
<keyword evidence="1" id="KW-0812">Transmembrane</keyword>
<reference evidence="3" key="1">
    <citation type="submission" date="2016-11" db="EMBL/GenBank/DDBJ databases">
        <authorList>
            <person name="Varghese N."/>
            <person name="Submissions S."/>
        </authorList>
    </citation>
    <scope>NUCLEOTIDE SEQUENCE [LARGE SCALE GENOMIC DNA]</scope>
    <source>
        <strain evidence="3">DSM 44671</strain>
    </source>
</reference>
<dbReference type="Proteomes" id="UP000182740">
    <property type="component" value="Unassembled WGS sequence"/>
</dbReference>
<feature type="transmembrane region" description="Helical" evidence="1">
    <location>
        <begin position="172"/>
        <end position="195"/>
    </location>
</feature>
<organism evidence="2 3">
    <name type="scientific">Amycolatopsis australiensis</name>
    <dbReference type="NCBI Taxonomy" id="546364"/>
    <lineage>
        <taxon>Bacteria</taxon>
        <taxon>Bacillati</taxon>
        <taxon>Actinomycetota</taxon>
        <taxon>Actinomycetes</taxon>
        <taxon>Pseudonocardiales</taxon>
        <taxon>Pseudonocardiaceae</taxon>
        <taxon>Amycolatopsis</taxon>
    </lineage>
</organism>
<evidence type="ECO:0000256" key="1">
    <source>
        <dbReference type="SAM" id="Phobius"/>
    </source>
</evidence>
<feature type="transmembrane region" description="Helical" evidence="1">
    <location>
        <begin position="115"/>
        <end position="144"/>
    </location>
</feature>
<evidence type="ECO:0000313" key="3">
    <source>
        <dbReference type="Proteomes" id="UP000182740"/>
    </source>
</evidence>
<protein>
    <submittedName>
        <fullName evidence="2">Uncharacterized protein</fullName>
    </submittedName>
</protein>
<feature type="transmembrane region" description="Helical" evidence="1">
    <location>
        <begin position="69"/>
        <end position="94"/>
    </location>
</feature>
<gene>
    <name evidence="2" type="ORF">SAMN04489730_1404</name>
</gene>
<sequence length="270" mass="29185">MALNDVMNGIEGPEKLDEALAKRWKSAVANFGVVIVVVTVGLAALRLLFVSKGDWAVIVSLVSAMNVKTILLGSLLPAAPAVFVLITVVLAIYFDNRAMVDASNRHEMDVWKLSCVVLAIILLPFSTFAAAGSAVLMGVLWMFARRFKKRRLERAARSAGPGDAPDAVADRLGLVAVPFGIFLVVLNMLGSPIWLPAELLELKGQPNRVVSVLDSANGDLVLWYDNTTQVVRVKQADVLSRQICDRRGSALWSQSMTFVFNGGPKTPPCP</sequence>
<evidence type="ECO:0000313" key="2">
    <source>
        <dbReference type="EMBL" id="SFW55343.1"/>
    </source>
</evidence>
<keyword evidence="1" id="KW-1133">Transmembrane helix</keyword>
<feature type="transmembrane region" description="Helical" evidence="1">
    <location>
        <begin position="28"/>
        <end position="49"/>
    </location>
</feature>
<dbReference type="EMBL" id="FPJG01000006">
    <property type="protein sequence ID" value="SFW55343.1"/>
    <property type="molecule type" value="Genomic_DNA"/>
</dbReference>
<keyword evidence="3" id="KW-1185">Reference proteome</keyword>
<dbReference type="AlphaFoldDB" id="A0A1K1Q614"/>
<keyword evidence="1" id="KW-0472">Membrane</keyword>
<accession>A0A1K1Q614</accession>